<dbReference type="GO" id="GO:0032259">
    <property type="term" value="P:methylation"/>
    <property type="evidence" value="ECO:0007669"/>
    <property type="project" value="UniProtKB-KW"/>
</dbReference>
<dbReference type="Pfam" id="PF08241">
    <property type="entry name" value="Methyltransf_11"/>
    <property type="match status" value="1"/>
</dbReference>
<dbReference type="RefSeq" id="WP_369084073.1">
    <property type="nucleotide sequence ID" value="NZ_JBFSHR010000002.1"/>
</dbReference>
<keyword evidence="2" id="KW-0489">Methyltransferase</keyword>
<accession>A0ABV3XZE8</accession>
<dbReference type="EC" id="2.1.1.-" evidence="2"/>
<proteinExistence type="predicted"/>
<evidence type="ECO:0000259" key="1">
    <source>
        <dbReference type="Pfam" id="PF08241"/>
    </source>
</evidence>
<reference evidence="2 3" key="1">
    <citation type="submission" date="2024-07" db="EMBL/GenBank/DDBJ databases">
        <title>Draft Genome Sequence of Ferrimicrobium acidiphilum Strain YE2023, Isolated from a Pulp of Bioleach Reactor.</title>
        <authorList>
            <person name="Elkina Y.A."/>
            <person name="Bulaeva A.G."/>
            <person name="Beletsky A.V."/>
            <person name="Mardanov A.V."/>
        </authorList>
    </citation>
    <scope>NUCLEOTIDE SEQUENCE [LARGE SCALE GENOMIC DNA]</scope>
    <source>
        <strain evidence="2 3">YE2023</strain>
    </source>
</reference>
<dbReference type="InterPro" id="IPR013216">
    <property type="entry name" value="Methyltransf_11"/>
</dbReference>
<dbReference type="InterPro" id="IPR029063">
    <property type="entry name" value="SAM-dependent_MTases_sf"/>
</dbReference>
<sequence length="251" mass="27976">MDLEEFRALPEWPLILRDSWETNARWWQAGFTEGGDAEYEEQIKPIVREGLRGARRVLDLGGGEGQLARVLARDGADVVVLDSSHAQLVMAHERGSTGVLGTGGSLPFVTGCFDAVLICLVLEHVVELDEVFAEVARVLARGGRFLLLLNHPILQTPGSGFIDDVELGEQYWRLGPYLHQDIQMEEVDASVFVPFVHRPLSEYVNRASAQGLALVHMQEPAPPPGFLARAVEYQEVQAYPRLLVLHFERRS</sequence>
<feature type="domain" description="Methyltransferase type 11" evidence="1">
    <location>
        <begin position="58"/>
        <end position="146"/>
    </location>
</feature>
<dbReference type="SUPFAM" id="SSF53335">
    <property type="entry name" value="S-adenosyl-L-methionine-dependent methyltransferases"/>
    <property type="match status" value="1"/>
</dbReference>
<protein>
    <submittedName>
        <fullName evidence="2">Class I SAM-dependent methyltransferase</fullName>
        <ecNumber evidence="2">2.1.1.-</ecNumber>
    </submittedName>
</protein>
<dbReference type="GO" id="GO:0008168">
    <property type="term" value="F:methyltransferase activity"/>
    <property type="evidence" value="ECO:0007669"/>
    <property type="project" value="UniProtKB-KW"/>
</dbReference>
<evidence type="ECO:0000313" key="2">
    <source>
        <dbReference type="EMBL" id="MEX6428379.1"/>
    </source>
</evidence>
<dbReference type="PANTHER" id="PTHR43591:SF24">
    <property type="entry name" value="2-METHOXY-6-POLYPRENYL-1,4-BENZOQUINOL METHYLASE, MITOCHONDRIAL"/>
    <property type="match status" value="1"/>
</dbReference>
<organism evidence="2 3">
    <name type="scientific">Ferrimicrobium acidiphilum</name>
    <dbReference type="NCBI Taxonomy" id="121039"/>
    <lineage>
        <taxon>Bacteria</taxon>
        <taxon>Bacillati</taxon>
        <taxon>Actinomycetota</taxon>
        <taxon>Acidimicrobiia</taxon>
        <taxon>Acidimicrobiales</taxon>
        <taxon>Acidimicrobiaceae</taxon>
        <taxon>Ferrimicrobium</taxon>
    </lineage>
</organism>
<gene>
    <name evidence="2" type="ORF">AB6A68_00780</name>
</gene>
<evidence type="ECO:0000313" key="3">
    <source>
        <dbReference type="Proteomes" id="UP001560267"/>
    </source>
</evidence>
<keyword evidence="3" id="KW-1185">Reference proteome</keyword>
<dbReference type="EMBL" id="JBFSHR010000002">
    <property type="protein sequence ID" value="MEX6428379.1"/>
    <property type="molecule type" value="Genomic_DNA"/>
</dbReference>
<keyword evidence="2" id="KW-0808">Transferase</keyword>
<dbReference type="Gene3D" id="3.40.50.150">
    <property type="entry name" value="Vaccinia Virus protein VP39"/>
    <property type="match status" value="1"/>
</dbReference>
<dbReference type="Proteomes" id="UP001560267">
    <property type="component" value="Unassembled WGS sequence"/>
</dbReference>
<dbReference type="CDD" id="cd02440">
    <property type="entry name" value="AdoMet_MTases"/>
    <property type="match status" value="1"/>
</dbReference>
<comment type="caution">
    <text evidence="2">The sequence shown here is derived from an EMBL/GenBank/DDBJ whole genome shotgun (WGS) entry which is preliminary data.</text>
</comment>
<dbReference type="PANTHER" id="PTHR43591">
    <property type="entry name" value="METHYLTRANSFERASE"/>
    <property type="match status" value="1"/>
</dbReference>
<name>A0ABV3XZE8_9ACTN</name>